<accession>A0A2K3LPB6</accession>
<dbReference type="AlphaFoldDB" id="A0A2K3LPB6"/>
<comment type="caution">
    <text evidence="3">The sequence shown here is derived from an EMBL/GenBank/DDBJ whole genome shotgun (WGS) entry which is preliminary data.</text>
</comment>
<name>A0A2K3LPB6_TRIPR</name>
<gene>
    <name evidence="3" type="ORF">L195_g036356</name>
</gene>
<evidence type="ECO:0000259" key="2">
    <source>
        <dbReference type="Pfam" id="PF20167"/>
    </source>
</evidence>
<feature type="compositionally biased region" description="Acidic residues" evidence="1">
    <location>
        <begin position="386"/>
        <end position="401"/>
    </location>
</feature>
<feature type="region of interest" description="Disordered" evidence="1">
    <location>
        <begin position="370"/>
        <end position="421"/>
    </location>
</feature>
<evidence type="ECO:0000313" key="3">
    <source>
        <dbReference type="EMBL" id="PNX80357.1"/>
    </source>
</evidence>
<sequence>MAPKKSSAGGKKRKTAASTSQSSAYDATKFIGPEQAQRFTDLEKRTVWPERIFDIMESGIFGRFVGIIDHYKWDKLINPPNKINFELVKEFYANARPNGDEEVSFTSMVRGREIRYDRDTINDYLGRPSDLPSNELCEFSKQVARGNWDIPLITSTLLREGCNIELNASGTTPLRALRNDLTIFGQLLLLFVRHNILPSSHTSNATMRALGLMFYMDQHLQIDVARVISNEIRNIVLSGIGTTPLKPHCNLGFPGLIIGLIRNTRMTLPKNHTHITGTINDVHARRYCRIRRIAAPVQPPVQPPAQPPAFATTDPNFQNFFYYICDQNDAGFRAMTAVHESIFRSQSGQTVMTPPEFLAYVDWPGVRPTFSGGGGAGDDVGAGEDAGVDVDAEGDAGDDVENAVSDASMEEGDGSDDAASD</sequence>
<dbReference type="Proteomes" id="UP000236291">
    <property type="component" value="Unassembled WGS sequence"/>
</dbReference>
<reference evidence="3 4" key="2">
    <citation type="journal article" date="2017" name="Front. Plant Sci.">
        <title>Gene Classification and Mining of Molecular Markers Useful in Red Clover (Trifolium pratense) Breeding.</title>
        <authorList>
            <person name="Istvanek J."/>
            <person name="Dluhosova J."/>
            <person name="Dluhos P."/>
            <person name="Patkova L."/>
            <person name="Nedelnik J."/>
            <person name="Repkova J."/>
        </authorList>
    </citation>
    <scope>NUCLEOTIDE SEQUENCE [LARGE SCALE GENOMIC DNA]</scope>
    <source>
        <strain evidence="4">cv. Tatra</strain>
        <tissue evidence="3">Young leaves</tissue>
    </source>
</reference>
<evidence type="ECO:0000313" key="4">
    <source>
        <dbReference type="Proteomes" id="UP000236291"/>
    </source>
</evidence>
<reference evidence="3 4" key="1">
    <citation type="journal article" date="2014" name="Am. J. Bot.">
        <title>Genome assembly and annotation for red clover (Trifolium pratense; Fabaceae).</title>
        <authorList>
            <person name="Istvanek J."/>
            <person name="Jaros M."/>
            <person name="Krenek A."/>
            <person name="Repkova J."/>
        </authorList>
    </citation>
    <scope>NUCLEOTIDE SEQUENCE [LARGE SCALE GENOMIC DNA]</scope>
    <source>
        <strain evidence="4">cv. Tatra</strain>
        <tissue evidence="3">Young leaves</tissue>
    </source>
</reference>
<feature type="domain" description="Putative plant transposon protein" evidence="2">
    <location>
        <begin position="70"/>
        <end position="264"/>
    </location>
</feature>
<dbReference type="EMBL" id="ASHM01037796">
    <property type="protein sequence ID" value="PNX80357.1"/>
    <property type="molecule type" value="Genomic_DNA"/>
</dbReference>
<feature type="region of interest" description="Disordered" evidence="1">
    <location>
        <begin position="1"/>
        <end position="24"/>
    </location>
</feature>
<dbReference type="InterPro" id="IPR046796">
    <property type="entry name" value="Transposase_32_dom"/>
</dbReference>
<protein>
    <recommendedName>
        <fullName evidence="2">Putative plant transposon protein domain-containing protein</fullName>
    </recommendedName>
</protein>
<feature type="compositionally biased region" description="Acidic residues" evidence="1">
    <location>
        <begin position="408"/>
        <end position="421"/>
    </location>
</feature>
<feature type="compositionally biased region" description="Gly residues" evidence="1">
    <location>
        <begin position="371"/>
        <end position="380"/>
    </location>
</feature>
<dbReference type="Pfam" id="PF20167">
    <property type="entry name" value="Transposase_32"/>
    <property type="match status" value="1"/>
</dbReference>
<organism evidence="3 4">
    <name type="scientific">Trifolium pratense</name>
    <name type="common">Red clover</name>
    <dbReference type="NCBI Taxonomy" id="57577"/>
    <lineage>
        <taxon>Eukaryota</taxon>
        <taxon>Viridiplantae</taxon>
        <taxon>Streptophyta</taxon>
        <taxon>Embryophyta</taxon>
        <taxon>Tracheophyta</taxon>
        <taxon>Spermatophyta</taxon>
        <taxon>Magnoliopsida</taxon>
        <taxon>eudicotyledons</taxon>
        <taxon>Gunneridae</taxon>
        <taxon>Pentapetalae</taxon>
        <taxon>rosids</taxon>
        <taxon>fabids</taxon>
        <taxon>Fabales</taxon>
        <taxon>Fabaceae</taxon>
        <taxon>Papilionoideae</taxon>
        <taxon>50 kb inversion clade</taxon>
        <taxon>NPAAA clade</taxon>
        <taxon>Hologalegina</taxon>
        <taxon>IRL clade</taxon>
        <taxon>Trifolieae</taxon>
        <taxon>Trifolium</taxon>
    </lineage>
</organism>
<evidence type="ECO:0000256" key="1">
    <source>
        <dbReference type="SAM" id="MobiDB-lite"/>
    </source>
</evidence>
<proteinExistence type="predicted"/>